<dbReference type="InterPro" id="IPR025388">
    <property type="entry name" value="Alginate_export_dom"/>
</dbReference>
<sequence length="401" mass="43999">MSVLPALLILATAALPAARAQPGTATDTQPVTWDAALRLRHEHVDDDAFSQPADATTLRLRVGLGARFAPGWEAYAQGEATAALHDAYNSTANGKGTLPVVADPQSAELNQAWLAWTGNRGHMRAGRQRVVLDNQRWVGPSAWRQNEQTFDAVAGRWQATPAMSVAYAWLDRVHRVNTRQALDPLARDRALDSHVAEIEHKRGDRRAGAYLVLHRDLDQPGASTRTYGARWAVDRIREGAGWKMALDVARQDEHGDNPGDFSHAYWRIEPAIASRGLTVGAGWEHLGGDGRHALQAPLGTLHAFNGWADMFLVTPAGGLDDRFASVGGRFPQQLGAHAPTWVLAYHDYRADTGGGYGREVDASVSVPVSPFTSVLLKLADYQSRGFRSDTWKMWLQLEWSR</sequence>
<dbReference type="RefSeq" id="WP_223676429.1">
    <property type="nucleotide sequence ID" value="NZ_JAINZW010000004.1"/>
</dbReference>
<evidence type="ECO:0000313" key="4">
    <source>
        <dbReference type="Proteomes" id="UP001430954"/>
    </source>
</evidence>
<dbReference type="SUPFAM" id="SSF56935">
    <property type="entry name" value="Porins"/>
    <property type="match status" value="1"/>
</dbReference>
<evidence type="ECO:0000313" key="3">
    <source>
        <dbReference type="EMBL" id="MBZ4039995.1"/>
    </source>
</evidence>
<keyword evidence="1" id="KW-0732">Signal</keyword>
<protein>
    <submittedName>
        <fullName evidence="3">Alginate export family protein</fullName>
    </submittedName>
</protein>
<name>A0ABS7T7Z5_9GAMM</name>
<comment type="caution">
    <text evidence="3">The sequence shown here is derived from an EMBL/GenBank/DDBJ whole genome shotgun (WGS) entry which is preliminary data.</text>
</comment>
<dbReference type="InterPro" id="IPR023614">
    <property type="entry name" value="Porin_dom_sf"/>
</dbReference>
<evidence type="ECO:0000256" key="1">
    <source>
        <dbReference type="SAM" id="SignalP"/>
    </source>
</evidence>
<proteinExistence type="predicted"/>
<gene>
    <name evidence="3" type="ORF">K6753_10690</name>
</gene>
<feature type="chain" id="PRO_5045285967" evidence="1">
    <location>
        <begin position="21"/>
        <end position="401"/>
    </location>
</feature>
<feature type="domain" description="Alginate export" evidence="2">
    <location>
        <begin position="35"/>
        <end position="161"/>
    </location>
</feature>
<accession>A0ABS7T7Z5</accession>
<feature type="signal peptide" evidence="1">
    <location>
        <begin position="1"/>
        <end position="20"/>
    </location>
</feature>
<dbReference type="EMBL" id="JAINZW010000004">
    <property type="protein sequence ID" value="MBZ4039995.1"/>
    <property type="molecule type" value="Genomic_DNA"/>
</dbReference>
<evidence type="ECO:0000259" key="2">
    <source>
        <dbReference type="Pfam" id="PF13372"/>
    </source>
</evidence>
<reference evidence="3 4" key="1">
    <citation type="submission" date="2021-09" db="EMBL/GenBank/DDBJ databases">
        <title>Lysobacter sp. 13A isolated from the river sediment.</title>
        <authorList>
            <person name="Liu H."/>
            <person name="Li S."/>
            <person name="Mao S."/>
        </authorList>
    </citation>
    <scope>NUCLEOTIDE SEQUENCE [LARGE SCALE GENOMIC DNA]</scope>
    <source>
        <strain evidence="3 4">13A</strain>
    </source>
</reference>
<dbReference type="Pfam" id="PF13372">
    <property type="entry name" value="Alginate_exp"/>
    <property type="match status" value="1"/>
</dbReference>
<dbReference type="Proteomes" id="UP001430954">
    <property type="component" value="Unassembled WGS sequence"/>
</dbReference>
<keyword evidence="4" id="KW-1185">Reference proteome</keyword>
<organism evidence="3 4">
    <name type="scientific">Novilysobacter selenitireducens</name>
    <dbReference type="NCBI Taxonomy" id="2872639"/>
    <lineage>
        <taxon>Bacteria</taxon>
        <taxon>Pseudomonadati</taxon>
        <taxon>Pseudomonadota</taxon>
        <taxon>Gammaproteobacteria</taxon>
        <taxon>Lysobacterales</taxon>
        <taxon>Lysobacteraceae</taxon>
        <taxon>Novilysobacter</taxon>
    </lineage>
</organism>
<dbReference type="Gene3D" id="2.40.160.10">
    <property type="entry name" value="Porin"/>
    <property type="match status" value="1"/>
</dbReference>